<evidence type="ECO:0000313" key="1">
    <source>
        <dbReference type="EMBL" id="ARU02966.1"/>
    </source>
</evidence>
<keyword evidence="2" id="KW-1185">Reference proteome</keyword>
<name>A0A1Y0EH57_9RHOB</name>
<dbReference type="RefSeq" id="WP_087211824.1">
    <property type="nucleotide sequence ID" value="NZ_CP021431.1"/>
</dbReference>
<gene>
    <name evidence="1" type="ORF">LOKVESSMR4R_03700</name>
</gene>
<dbReference type="AlphaFoldDB" id="A0A1Y0EH57"/>
<accession>A0A1Y0EH57</accession>
<reference evidence="1 2" key="1">
    <citation type="submission" date="2017-05" db="EMBL/GenBank/DDBJ databases">
        <title>Genome Sequence of Loktanella vestfoldensis Strain SMR4r Isolated from a Culture of the Diatom Skeletonema marinoi.</title>
        <authorList>
            <person name="Topel M."/>
            <person name="Pinder M.I.M."/>
            <person name="Johansson O.N."/>
            <person name="Kourtchenko O."/>
            <person name="Godhe A."/>
            <person name="Clarke A.K."/>
        </authorList>
    </citation>
    <scope>NUCLEOTIDE SEQUENCE [LARGE SCALE GENOMIC DNA]</scope>
    <source>
        <strain evidence="1 2">SMR4r</strain>
    </source>
</reference>
<organism evidence="1 2">
    <name type="scientific">Yoonia vestfoldensis</name>
    <dbReference type="NCBI Taxonomy" id="245188"/>
    <lineage>
        <taxon>Bacteria</taxon>
        <taxon>Pseudomonadati</taxon>
        <taxon>Pseudomonadota</taxon>
        <taxon>Alphaproteobacteria</taxon>
        <taxon>Rhodobacterales</taxon>
        <taxon>Paracoccaceae</taxon>
        <taxon>Yoonia</taxon>
    </lineage>
</organism>
<dbReference type="Proteomes" id="UP000195273">
    <property type="component" value="Chromosome"/>
</dbReference>
<proteinExistence type="predicted"/>
<sequence>MFIGSIKDLDLADVTSNLPETEAPAYNGATTYVIGDEVIFAHVIYGCLVDGTVGRQPDLFSSRFQTPQYWQVKGPTNAFAAVDGVLSTITENTSGNIVFTIDNFANIAGVGIFEAFGATAKAEFYNASDTLIATQTINLLGFSLNSYYDWLFTQPSSGDTNHIFKDFPVNSVRVTVTIEGDLTQLGEVNIIDDGYNIGRALYGTTIRVASRSIYEDDEFGVPRYVKRPSRVNATFEIFGEQVFIDTLWGDLRRLSGDRVVYEAEQGRSVTTGVGIVRDITVPINFPAGYIFSLETEGVQ</sequence>
<protein>
    <submittedName>
        <fullName evidence="1">Uncharacterized protein</fullName>
    </submittedName>
</protein>
<dbReference type="KEGG" id="lvs:LOKVESSMR4R_03700"/>
<dbReference type="EMBL" id="CP021431">
    <property type="protein sequence ID" value="ARU02966.1"/>
    <property type="molecule type" value="Genomic_DNA"/>
</dbReference>
<evidence type="ECO:0000313" key="2">
    <source>
        <dbReference type="Proteomes" id="UP000195273"/>
    </source>
</evidence>
<dbReference type="OrthoDB" id="6992011at2"/>